<reference evidence="1" key="2">
    <citation type="journal article" date="2023" name="Int. J. Mol. Sci.">
        <title>De Novo Assembly and Annotation of 11 Diverse Shrub Willow (Salix) Genomes Reveals Novel Gene Organization in Sex-Linked Regions.</title>
        <authorList>
            <person name="Hyden B."/>
            <person name="Feng K."/>
            <person name="Yates T.B."/>
            <person name="Jawdy S."/>
            <person name="Cereghino C."/>
            <person name="Smart L.B."/>
            <person name="Muchero W."/>
        </authorList>
    </citation>
    <scope>NUCLEOTIDE SEQUENCE</scope>
    <source>
        <tissue evidence="1">Shoot tip</tissue>
    </source>
</reference>
<evidence type="ECO:0000313" key="1">
    <source>
        <dbReference type="EMBL" id="KAJ6734315.1"/>
    </source>
</evidence>
<dbReference type="Proteomes" id="UP001151532">
    <property type="component" value="Chromosome 17"/>
</dbReference>
<accession>A0A9Q0UQ87</accession>
<dbReference type="AlphaFoldDB" id="A0A9Q0UQ87"/>
<keyword evidence="2" id="KW-1185">Reference proteome</keyword>
<sequence>MENNNKTANIAIQQLSRLHSAIAVVYTDRATNTCPLRIITSLETTAEALVLDFSLHIINGV</sequence>
<reference evidence="1" key="1">
    <citation type="submission" date="2022-11" db="EMBL/GenBank/DDBJ databases">
        <authorList>
            <person name="Hyden B.L."/>
            <person name="Feng K."/>
            <person name="Yates T."/>
            <person name="Jawdy S."/>
            <person name="Smart L.B."/>
            <person name="Muchero W."/>
        </authorList>
    </citation>
    <scope>NUCLEOTIDE SEQUENCE</scope>
    <source>
        <tissue evidence="1">Shoot tip</tissue>
    </source>
</reference>
<gene>
    <name evidence="1" type="ORF">OIU79_001554</name>
</gene>
<evidence type="ECO:0000313" key="2">
    <source>
        <dbReference type="Proteomes" id="UP001151532"/>
    </source>
</evidence>
<proteinExistence type="predicted"/>
<protein>
    <submittedName>
        <fullName evidence="1">Uncharacterized protein</fullName>
    </submittedName>
</protein>
<organism evidence="1 2">
    <name type="scientific">Salix purpurea</name>
    <name type="common">Purple osier willow</name>
    <dbReference type="NCBI Taxonomy" id="77065"/>
    <lineage>
        <taxon>Eukaryota</taxon>
        <taxon>Viridiplantae</taxon>
        <taxon>Streptophyta</taxon>
        <taxon>Embryophyta</taxon>
        <taxon>Tracheophyta</taxon>
        <taxon>Spermatophyta</taxon>
        <taxon>Magnoliopsida</taxon>
        <taxon>eudicotyledons</taxon>
        <taxon>Gunneridae</taxon>
        <taxon>Pentapetalae</taxon>
        <taxon>rosids</taxon>
        <taxon>fabids</taxon>
        <taxon>Malpighiales</taxon>
        <taxon>Salicaceae</taxon>
        <taxon>Saliceae</taxon>
        <taxon>Salix</taxon>
    </lineage>
</organism>
<name>A0A9Q0UQ87_SALPP</name>
<dbReference type="EMBL" id="JAPFFK010000011">
    <property type="protein sequence ID" value="KAJ6734315.1"/>
    <property type="molecule type" value="Genomic_DNA"/>
</dbReference>
<comment type="caution">
    <text evidence="1">The sequence shown here is derived from an EMBL/GenBank/DDBJ whole genome shotgun (WGS) entry which is preliminary data.</text>
</comment>